<sequence>MLEETRISITDLSDYDAREIYLDALTPETQERVVLSLGMTPIREIPLERLAHVLQLIVTLQAPQCRNKLKGIRQEDFGDFCMFHRTFEETRLSLTGISDYHAREIYRDALTLETYILAILSLENAHTYQLDLETLQSLVLELVRDPQEFDAMSKLARGQYGKGRSFKAKKHKQLRTEGRNMSLGGLVLEAGPL</sequence>
<evidence type="ECO:0000313" key="2">
    <source>
        <dbReference type="Proteomes" id="UP000053201"/>
    </source>
</evidence>
<reference evidence="1 2" key="1">
    <citation type="submission" date="2009-08" db="EMBL/GenBank/DDBJ databases">
        <title>The Genome Sequence of Spizellomyces punctatus strain DAOM BR117.</title>
        <authorList>
            <consortium name="The Broad Institute Genome Sequencing Platform"/>
            <person name="Russ C."/>
            <person name="Cuomo C."/>
            <person name="Shea T."/>
            <person name="Young S.K."/>
            <person name="Zeng Q."/>
            <person name="Koehrsen M."/>
            <person name="Haas B."/>
            <person name="Borodovsky M."/>
            <person name="Guigo R."/>
            <person name="Alvarado L."/>
            <person name="Berlin A."/>
            <person name="Bochicchio J."/>
            <person name="Borenstein D."/>
            <person name="Chapman S."/>
            <person name="Chen Z."/>
            <person name="Engels R."/>
            <person name="Freedman E."/>
            <person name="Gellesch M."/>
            <person name="Goldberg J."/>
            <person name="Griggs A."/>
            <person name="Gujja S."/>
            <person name="Heiman D."/>
            <person name="Hepburn T."/>
            <person name="Howarth C."/>
            <person name="Jen D."/>
            <person name="Larson L."/>
            <person name="Lewis B."/>
            <person name="Mehta T."/>
            <person name="Park D."/>
            <person name="Pearson M."/>
            <person name="Roberts A."/>
            <person name="Saif S."/>
            <person name="Shenoy N."/>
            <person name="Sisk P."/>
            <person name="Stolte C."/>
            <person name="Sykes S."/>
            <person name="Thomson T."/>
            <person name="Walk T."/>
            <person name="White J."/>
            <person name="Yandava C."/>
            <person name="Burger G."/>
            <person name="Gray M.W."/>
            <person name="Holland P.W.H."/>
            <person name="King N."/>
            <person name="Lang F.B.F."/>
            <person name="Roger A.J."/>
            <person name="Ruiz-Trillo I."/>
            <person name="Lander E."/>
            <person name="Nusbaum C."/>
        </authorList>
    </citation>
    <scope>NUCLEOTIDE SEQUENCE [LARGE SCALE GENOMIC DNA]</scope>
    <source>
        <strain evidence="1 2">DAOM BR117</strain>
    </source>
</reference>
<accession>A0A0L0HSU8</accession>
<dbReference type="Proteomes" id="UP000053201">
    <property type="component" value="Unassembled WGS sequence"/>
</dbReference>
<keyword evidence="2" id="KW-1185">Reference proteome</keyword>
<dbReference type="RefSeq" id="XP_016612475.1">
    <property type="nucleotide sequence ID" value="XM_016748498.1"/>
</dbReference>
<dbReference type="EMBL" id="KQ257450">
    <property type="protein sequence ID" value="KND04436.1"/>
    <property type="molecule type" value="Genomic_DNA"/>
</dbReference>
<name>A0A0L0HSU8_SPIPD</name>
<proteinExistence type="predicted"/>
<protein>
    <submittedName>
        <fullName evidence="1">Uncharacterized protein</fullName>
    </submittedName>
</protein>
<gene>
    <name evidence="1" type="ORF">SPPG_00165</name>
</gene>
<evidence type="ECO:0000313" key="1">
    <source>
        <dbReference type="EMBL" id="KND04436.1"/>
    </source>
</evidence>
<organism evidence="1 2">
    <name type="scientific">Spizellomyces punctatus (strain DAOM BR117)</name>
    <dbReference type="NCBI Taxonomy" id="645134"/>
    <lineage>
        <taxon>Eukaryota</taxon>
        <taxon>Fungi</taxon>
        <taxon>Fungi incertae sedis</taxon>
        <taxon>Chytridiomycota</taxon>
        <taxon>Chytridiomycota incertae sedis</taxon>
        <taxon>Chytridiomycetes</taxon>
        <taxon>Spizellomycetales</taxon>
        <taxon>Spizellomycetaceae</taxon>
        <taxon>Spizellomyces</taxon>
    </lineage>
</organism>
<dbReference type="InParanoid" id="A0A0L0HSU8"/>
<dbReference type="GeneID" id="27683911"/>
<dbReference type="AlphaFoldDB" id="A0A0L0HSU8"/>
<dbReference type="VEuPathDB" id="FungiDB:SPPG_00165"/>